<proteinExistence type="predicted"/>
<dbReference type="Pfam" id="PF02589">
    <property type="entry name" value="LUD_dom"/>
    <property type="match status" value="1"/>
</dbReference>
<dbReference type="Proteomes" id="UP001644750">
    <property type="component" value="Unassembled WGS sequence"/>
</dbReference>
<evidence type="ECO:0000313" key="3">
    <source>
        <dbReference type="Proteomes" id="UP001644750"/>
    </source>
</evidence>
<gene>
    <name evidence="2" type="ORF">G5A72_14645</name>
</gene>
<evidence type="ECO:0000259" key="1">
    <source>
        <dbReference type="Pfam" id="PF02589"/>
    </source>
</evidence>
<dbReference type="PANTHER" id="PTHR36179">
    <property type="entry name" value="LUD_DOM DOMAIN-CONTAINING PROTEIN"/>
    <property type="match status" value="1"/>
</dbReference>
<dbReference type="PANTHER" id="PTHR36179:SF2">
    <property type="entry name" value="LUD DOMAIN-CONTAINING PROTEIN"/>
    <property type="match status" value="1"/>
</dbReference>
<keyword evidence="3" id="KW-1185">Reference proteome</keyword>
<name>A0ABX2I1U9_ANAHA</name>
<organism evidence="2 3">
    <name type="scientific">Anaerostipes hadrus</name>
    <dbReference type="NCBI Taxonomy" id="649756"/>
    <lineage>
        <taxon>Bacteria</taxon>
        <taxon>Bacillati</taxon>
        <taxon>Bacillota</taxon>
        <taxon>Clostridia</taxon>
        <taxon>Lachnospirales</taxon>
        <taxon>Lachnospiraceae</taxon>
        <taxon>Anaerostipes</taxon>
    </lineage>
</organism>
<protein>
    <submittedName>
        <fullName evidence="2">Lactate utilization protein</fullName>
    </submittedName>
</protein>
<comment type="caution">
    <text evidence="2">The sequence shown here is derived from an EMBL/GenBank/DDBJ whole genome shotgun (WGS) entry which is preliminary data.</text>
</comment>
<dbReference type="InterPro" id="IPR009501">
    <property type="entry name" value="UCP020269"/>
</dbReference>
<feature type="domain" description="LUD" evidence="1">
    <location>
        <begin position="27"/>
        <end position="219"/>
    </location>
</feature>
<evidence type="ECO:0000313" key="2">
    <source>
        <dbReference type="EMBL" id="NSJ80792.1"/>
    </source>
</evidence>
<dbReference type="EMBL" id="JAAITB010000040">
    <property type="protein sequence ID" value="NSJ80792.1"/>
    <property type="molecule type" value="Genomic_DNA"/>
</dbReference>
<dbReference type="PIRSF" id="PIRSF020269">
    <property type="entry name" value="DUF1121"/>
    <property type="match status" value="1"/>
</dbReference>
<reference evidence="2 3" key="1">
    <citation type="journal article" date="2020" name="Cell Host Microbe">
        <title>Functional and Genomic Variation between Human-Derived Isolates of Lachnospiraceae Reveals Inter- and Intra-Species Diversity.</title>
        <authorList>
            <person name="Sorbara M.T."/>
            <person name="Littmann E.R."/>
            <person name="Fontana E."/>
            <person name="Moody T.U."/>
            <person name="Kohout C.E."/>
            <person name="Gjonbalaj M."/>
            <person name="Eaton V."/>
            <person name="Seok R."/>
            <person name="Leiner I.M."/>
            <person name="Pamer E.G."/>
        </authorList>
    </citation>
    <scope>NUCLEOTIDE SEQUENCE [LARGE SCALE GENOMIC DNA]</scope>
    <source>
        <strain evidence="2 3">MSK.14.57</strain>
    </source>
</reference>
<dbReference type="InterPro" id="IPR003741">
    <property type="entry name" value="LUD_dom"/>
</dbReference>
<accession>A0ABX2I1U9</accession>
<sequence>MIPHKIYTERMMSMFLNEATKLRAQTIIKGLEKRNMHGVFCATKEDALKQALSYIKEGSSVSWGGSMSVSEIGLLDALKEGNYHLIDRSVAKNFDEQREIFSKAVLSDYFLMSSNAITLDGELINIDGTGNRVACLSYGPKHVIMIVGMNKVVNDVEDGIKRVRNFASPPNTLRLGLKTPCSMTGRCGDCYGDTCICSQIVVTRRQSAMMKDRVKVILVGESLGY</sequence>